<evidence type="ECO:0000313" key="2">
    <source>
        <dbReference type="Proteomes" id="UP000702425"/>
    </source>
</evidence>
<dbReference type="EMBL" id="SRRZ01000024">
    <property type="protein sequence ID" value="NQE34081.1"/>
    <property type="molecule type" value="Genomic_DNA"/>
</dbReference>
<keyword evidence="2" id="KW-1185">Reference proteome</keyword>
<accession>A0ABX2CUR2</accession>
<proteinExistence type="predicted"/>
<reference evidence="1 2" key="1">
    <citation type="journal article" date="2020" name="Sci. Rep.">
        <title>A novel cyanobacterial geosmin producer, revising GeoA distribution and dispersion patterns in Bacteria.</title>
        <authorList>
            <person name="Churro C."/>
            <person name="Semedo-Aguiar A.P."/>
            <person name="Silva A.D."/>
            <person name="Pereira-Leal J.B."/>
            <person name="Leite R.B."/>
        </authorList>
    </citation>
    <scope>NUCLEOTIDE SEQUENCE [LARGE SCALE GENOMIC DNA]</scope>
    <source>
        <strain evidence="1 2">IPMA8</strain>
    </source>
</reference>
<organism evidence="1 2">
    <name type="scientific">Microcoleus asticus IPMA8</name>
    <dbReference type="NCBI Taxonomy" id="2563858"/>
    <lineage>
        <taxon>Bacteria</taxon>
        <taxon>Bacillati</taxon>
        <taxon>Cyanobacteriota</taxon>
        <taxon>Cyanophyceae</taxon>
        <taxon>Oscillatoriophycideae</taxon>
        <taxon>Oscillatoriales</taxon>
        <taxon>Microcoleaceae</taxon>
        <taxon>Microcoleus</taxon>
        <taxon>Microcoleus asticus</taxon>
    </lineage>
</organism>
<name>A0ABX2CUR2_9CYAN</name>
<protein>
    <submittedName>
        <fullName evidence="1">Uncharacterized protein</fullName>
    </submittedName>
</protein>
<evidence type="ECO:0000313" key="1">
    <source>
        <dbReference type="EMBL" id="NQE34081.1"/>
    </source>
</evidence>
<sequence>MQEWEHPEILGNVFRTYIVSDATGNTIKCLETTIA</sequence>
<comment type="caution">
    <text evidence="1">The sequence shown here is derived from an EMBL/GenBank/DDBJ whole genome shotgun (WGS) entry which is preliminary data.</text>
</comment>
<dbReference type="Proteomes" id="UP000702425">
    <property type="component" value="Unassembled WGS sequence"/>
</dbReference>
<gene>
    <name evidence="1" type="ORF">E5S67_01804</name>
</gene>